<feature type="compositionally biased region" description="Acidic residues" evidence="6">
    <location>
        <begin position="140"/>
        <end position="161"/>
    </location>
</feature>
<feature type="domain" description="UTP25 C-terminal" evidence="7">
    <location>
        <begin position="577"/>
        <end position="754"/>
    </location>
</feature>
<feature type="region of interest" description="Disordered" evidence="6">
    <location>
        <begin position="1"/>
        <end position="22"/>
    </location>
</feature>
<dbReference type="PANTHER" id="PTHR12933:SF0">
    <property type="entry name" value="U3 SMALL NUCLEOLAR RNA-ASSOCIATED PROTEIN 25 HOMOLOG"/>
    <property type="match status" value="1"/>
</dbReference>
<dbReference type="Pfam" id="PF06862">
    <property type="entry name" value="Utp25_C"/>
    <property type="match status" value="1"/>
</dbReference>
<feature type="compositionally biased region" description="Acidic residues" evidence="6">
    <location>
        <begin position="179"/>
        <end position="190"/>
    </location>
</feature>
<comment type="similarity">
    <text evidence="2">Belongs to the UTP25 family.</text>
</comment>
<evidence type="ECO:0000313" key="9">
    <source>
        <dbReference type="EMBL" id="KAK3796164.1"/>
    </source>
</evidence>
<evidence type="ECO:0000256" key="5">
    <source>
        <dbReference type="ARBA" id="ARBA00032325"/>
    </source>
</evidence>
<dbReference type="InterPro" id="IPR027417">
    <property type="entry name" value="P-loop_NTPase"/>
</dbReference>
<feature type="domain" description="UTP25 NTP hydrolase-like" evidence="8">
    <location>
        <begin position="299"/>
        <end position="566"/>
    </location>
</feature>
<dbReference type="InterPro" id="IPR030934">
    <property type="entry name" value="Intein_C"/>
</dbReference>
<dbReference type="GO" id="GO:0032040">
    <property type="term" value="C:small-subunit processome"/>
    <property type="evidence" value="ECO:0007669"/>
    <property type="project" value="TreeGrafter"/>
</dbReference>
<keyword evidence="10" id="KW-1185">Reference proteome</keyword>
<dbReference type="InterPro" id="IPR053939">
    <property type="entry name" value="UTP25_C"/>
</dbReference>
<dbReference type="EMBL" id="JAWDGP010000919">
    <property type="protein sequence ID" value="KAK3796164.1"/>
    <property type="molecule type" value="Genomic_DNA"/>
</dbReference>
<feature type="region of interest" description="Disordered" evidence="6">
    <location>
        <begin position="55"/>
        <end position="190"/>
    </location>
</feature>
<keyword evidence="3" id="KW-0539">Nucleus</keyword>
<evidence type="ECO:0000256" key="2">
    <source>
        <dbReference type="ARBA" id="ARBA00009223"/>
    </source>
</evidence>
<evidence type="ECO:0000259" key="8">
    <source>
        <dbReference type="Pfam" id="PF22916"/>
    </source>
</evidence>
<evidence type="ECO:0000256" key="6">
    <source>
        <dbReference type="SAM" id="MobiDB-lite"/>
    </source>
</evidence>
<comment type="caution">
    <text evidence="9">The sequence shown here is derived from an EMBL/GenBank/DDBJ whole genome shotgun (WGS) entry which is preliminary data.</text>
</comment>
<dbReference type="Proteomes" id="UP001283361">
    <property type="component" value="Unassembled WGS sequence"/>
</dbReference>
<dbReference type="InterPro" id="IPR010678">
    <property type="entry name" value="UTP25"/>
</dbReference>
<accession>A0AAE1AY16</accession>
<sequence>MAPKRKHAFGGKHKGRQKRKKLNLITLRQKQDIKQFGELHPVDTSDNVKSYTKVTEESFIEPGTEPAYVSSSEESDSEMPALKELMAEIGVKQEEPESEQESEEESEGSDNENIEENGEENSSENEQALEDGQKFINDTDGNDSESDENNDEISDFSDEENQSLKASEQSLAGDIYENASDDSNDEMEDESEIFLKESDPFTKHFEHERDMASLFENNKMKWNKQELKIPVVGDSLLMFKYSGELVKPETSTDLIKQHVKKKICCQAVETNSKLANVILKRGDTLTPLQKHLFSIFNAYQDIFYTKQTHANTEEIRTVYCIHVLNHVLKTRARIIAHNCKIKQNKNPDADVDVEYRDQGLTRPKVLIILPYRDRALKVVNMLISLLLGSEQANVSNLKRFEGEYSELEESGLAEKAYKPEDFKRLFEGNTDDNFRIGLSVSKKSLRLYSPFYESDIILASPLGLRMIIGLEGDKERDFDFLSSIEVMIADQVDVFLMQNWDHFLHTCKHLHMQPRESHGVDFSRVRMWSINGWSKHFRQTLMFSSVLLPEILTVFNKHCHNYAGKVLVQRNNLSGSIKSSVSDAPQIFHRISCDNPDSLSQRKAKFEYLKKKIIPYHTSAGMKQTLIFCNYFSFVQLRNFLRESEIDYLFMNEYDTEQKMRNARIHFRKRHPHFMLYTERLHFHYRFRLRGIHHIVWFDLPQYPHFYSEIVNLMETSRQACTTTTLFTKYEAQRLAEVVGSKQAALMVNSEKAVNMITVS</sequence>
<protein>
    <recommendedName>
        <fullName evidence="4">U3 small nucleolar RNA-associated protein 25 homolog</fullName>
    </recommendedName>
    <alternativeName>
        <fullName evidence="5">UTP25 small subunit processor component</fullName>
    </alternativeName>
</protein>
<feature type="compositionally biased region" description="Acidic residues" evidence="6">
    <location>
        <begin position="96"/>
        <end position="129"/>
    </location>
</feature>
<proteinExistence type="inferred from homology"/>
<evidence type="ECO:0000259" key="7">
    <source>
        <dbReference type="Pfam" id="PF06862"/>
    </source>
</evidence>
<dbReference type="InterPro" id="IPR053940">
    <property type="entry name" value="UTP25_NTPase-like"/>
</dbReference>
<reference evidence="9" key="1">
    <citation type="journal article" date="2023" name="G3 (Bethesda)">
        <title>A reference genome for the long-term kleptoplast-retaining sea slug Elysia crispata morphotype clarki.</title>
        <authorList>
            <person name="Eastman K.E."/>
            <person name="Pendleton A.L."/>
            <person name="Shaikh M.A."/>
            <person name="Suttiyut T."/>
            <person name="Ogas R."/>
            <person name="Tomko P."/>
            <person name="Gavelis G."/>
            <person name="Widhalm J.R."/>
            <person name="Wisecaver J.H."/>
        </authorList>
    </citation>
    <scope>NUCLEOTIDE SEQUENCE</scope>
    <source>
        <strain evidence="9">ECLA1</strain>
    </source>
</reference>
<evidence type="ECO:0000256" key="3">
    <source>
        <dbReference type="ARBA" id="ARBA00023242"/>
    </source>
</evidence>
<dbReference type="PANTHER" id="PTHR12933">
    <property type="entry name" value="ORF PROTEIN-RELATED"/>
    <property type="match status" value="1"/>
</dbReference>
<dbReference type="Pfam" id="PF22916">
    <property type="entry name" value="UTP25_NTPase-like"/>
    <property type="match status" value="1"/>
</dbReference>
<evidence type="ECO:0000256" key="1">
    <source>
        <dbReference type="ARBA" id="ARBA00004604"/>
    </source>
</evidence>
<dbReference type="PROSITE" id="PS50818">
    <property type="entry name" value="INTEIN_C_TER"/>
    <property type="match status" value="1"/>
</dbReference>
<dbReference type="GO" id="GO:0034511">
    <property type="term" value="F:U3 snoRNA binding"/>
    <property type="evidence" value="ECO:0007669"/>
    <property type="project" value="InterPro"/>
</dbReference>
<comment type="subcellular location">
    <subcellularLocation>
        <location evidence="1">Nucleus</location>
        <location evidence="1">Nucleolus</location>
    </subcellularLocation>
</comment>
<organism evidence="9 10">
    <name type="scientific">Elysia crispata</name>
    <name type="common">lettuce slug</name>
    <dbReference type="NCBI Taxonomy" id="231223"/>
    <lineage>
        <taxon>Eukaryota</taxon>
        <taxon>Metazoa</taxon>
        <taxon>Spiralia</taxon>
        <taxon>Lophotrochozoa</taxon>
        <taxon>Mollusca</taxon>
        <taxon>Gastropoda</taxon>
        <taxon>Heterobranchia</taxon>
        <taxon>Euthyneura</taxon>
        <taxon>Panpulmonata</taxon>
        <taxon>Sacoglossa</taxon>
        <taxon>Placobranchoidea</taxon>
        <taxon>Plakobranchidae</taxon>
        <taxon>Elysia</taxon>
    </lineage>
</organism>
<dbReference type="AlphaFoldDB" id="A0AAE1AY16"/>
<dbReference type="GO" id="GO:0019843">
    <property type="term" value="F:rRNA binding"/>
    <property type="evidence" value="ECO:0007669"/>
    <property type="project" value="TreeGrafter"/>
</dbReference>
<name>A0AAE1AY16_9GAST</name>
<evidence type="ECO:0000313" key="10">
    <source>
        <dbReference type="Proteomes" id="UP001283361"/>
    </source>
</evidence>
<gene>
    <name evidence="9" type="ORF">RRG08_018162</name>
</gene>
<evidence type="ECO:0000256" key="4">
    <source>
        <dbReference type="ARBA" id="ARBA00024421"/>
    </source>
</evidence>
<dbReference type="Gene3D" id="3.40.50.300">
    <property type="entry name" value="P-loop containing nucleotide triphosphate hydrolases"/>
    <property type="match status" value="1"/>
</dbReference>
<dbReference type="GO" id="GO:0000462">
    <property type="term" value="P:maturation of SSU-rRNA from tricistronic rRNA transcript (SSU-rRNA, 5.8S rRNA, LSU-rRNA)"/>
    <property type="evidence" value="ECO:0007669"/>
    <property type="project" value="TreeGrafter"/>
</dbReference>